<evidence type="ECO:0000313" key="3">
    <source>
        <dbReference type="EMBL" id="KJF38897.1"/>
    </source>
</evidence>
<keyword evidence="4" id="KW-1185">Reference proteome</keyword>
<dbReference type="GO" id="GO:0006310">
    <property type="term" value="P:DNA recombination"/>
    <property type="evidence" value="ECO:0007669"/>
    <property type="project" value="UniProtKB-KW"/>
</dbReference>
<feature type="domain" description="Tyr recombinase" evidence="2">
    <location>
        <begin position="102"/>
        <end position="309"/>
    </location>
</feature>
<dbReference type="InterPro" id="IPR050090">
    <property type="entry name" value="Tyrosine_recombinase_XerCD"/>
</dbReference>
<dbReference type="Proteomes" id="UP000032483">
    <property type="component" value="Unassembled WGS sequence"/>
</dbReference>
<gene>
    <name evidence="3" type="ORF">TQ39_15370</name>
</gene>
<dbReference type="Pfam" id="PF00589">
    <property type="entry name" value="Phage_integrase"/>
    <property type="match status" value="1"/>
</dbReference>
<name>A0A0D8IW35_9FIRM</name>
<proteinExistence type="predicted"/>
<dbReference type="InterPro" id="IPR013762">
    <property type="entry name" value="Integrase-like_cat_sf"/>
</dbReference>
<dbReference type="PATRIC" id="fig|1550024.3.peg.3501"/>
<protein>
    <recommendedName>
        <fullName evidence="2">Tyr recombinase domain-containing protein</fullName>
    </recommendedName>
</protein>
<sequence length="329" mass="37798">MFNSAFAKEMATFLELRKSSVSLQTFAHDTATLTKLDRHLVEHDYPQKDLSEEILSTWIRTLSGKSKTVSEKVLTVRNFVRYLNGVGGHSFLPDAPKMKSDYIPYIYSDEELLLLIHYADNLEPKSHKACCTHLLAMIPMVLRILYGCGTRLGETMALRRKDIDFKARTIFLRETKNSKERRIPVHDTLIRIIERYCLALGIMLSSEAYLFPGKKTGSHLTKRQVQHWFSEILKLADIDQREKQAYERGACLHCFRHVFVLKSMQQLEAAGHPVEMNDLLLPTYLGHECLLDTDKYMRFSGAQMPDSLEAFETFSAGLIPSVEVPYEDE</sequence>
<dbReference type="SUPFAM" id="SSF56349">
    <property type="entry name" value="DNA breaking-rejoining enzymes"/>
    <property type="match status" value="1"/>
</dbReference>
<reference evidence="3" key="1">
    <citation type="submission" date="2015-02" db="EMBL/GenBank/DDBJ databases">
        <title>A novel member of the family Ruminococcaceae isolated from human feces.</title>
        <authorList>
            <person name="Shkoporov A.N."/>
            <person name="Chaplin A.V."/>
            <person name="Motuzova O.V."/>
            <person name="Kafarskaia L.I."/>
            <person name="Khokhlova E.V."/>
            <person name="Efimov B.A."/>
        </authorList>
    </citation>
    <scope>NUCLEOTIDE SEQUENCE [LARGE SCALE GENOMIC DNA]</scope>
    <source>
        <strain evidence="3">585-1</strain>
    </source>
</reference>
<dbReference type="GO" id="GO:0003677">
    <property type="term" value="F:DNA binding"/>
    <property type="evidence" value="ECO:0007669"/>
    <property type="project" value="InterPro"/>
</dbReference>
<accession>A0A0D8IW35</accession>
<dbReference type="Gene3D" id="1.10.443.10">
    <property type="entry name" value="Intergrase catalytic core"/>
    <property type="match status" value="1"/>
</dbReference>
<dbReference type="AlphaFoldDB" id="A0A0D8IW35"/>
<evidence type="ECO:0000313" key="4">
    <source>
        <dbReference type="Proteomes" id="UP000032483"/>
    </source>
</evidence>
<dbReference type="PANTHER" id="PTHR30349:SF64">
    <property type="entry name" value="PROPHAGE INTEGRASE INTD-RELATED"/>
    <property type="match status" value="1"/>
</dbReference>
<comment type="caution">
    <text evidence="3">The sequence shown here is derived from an EMBL/GenBank/DDBJ whole genome shotgun (WGS) entry which is preliminary data.</text>
</comment>
<dbReference type="PROSITE" id="PS51898">
    <property type="entry name" value="TYR_RECOMBINASE"/>
    <property type="match status" value="1"/>
</dbReference>
<dbReference type="InterPro" id="IPR011010">
    <property type="entry name" value="DNA_brk_join_enz"/>
</dbReference>
<evidence type="ECO:0000256" key="1">
    <source>
        <dbReference type="ARBA" id="ARBA00023172"/>
    </source>
</evidence>
<dbReference type="EMBL" id="JXXK01000028">
    <property type="protein sequence ID" value="KJF38897.1"/>
    <property type="molecule type" value="Genomic_DNA"/>
</dbReference>
<dbReference type="GO" id="GO:0015074">
    <property type="term" value="P:DNA integration"/>
    <property type="evidence" value="ECO:0007669"/>
    <property type="project" value="InterPro"/>
</dbReference>
<dbReference type="PANTHER" id="PTHR30349">
    <property type="entry name" value="PHAGE INTEGRASE-RELATED"/>
    <property type="match status" value="1"/>
</dbReference>
<dbReference type="RefSeq" id="WP_050006180.1">
    <property type="nucleotide sequence ID" value="NZ_JXXK01000028.1"/>
</dbReference>
<organism evidence="3 4">
    <name type="scientific">Ruthenibacterium lactatiformans</name>
    <dbReference type="NCBI Taxonomy" id="1550024"/>
    <lineage>
        <taxon>Bacteria</taxon>
        <taxon>Bacillati</taxon>
        <taxon>Bacillota</taxon>
        <taxon>Clostridia</taxon>
        <taxon>Eubacteriales</taxon>
        <taxon>Oscillospiraceae</taxon>
        <taxon>Ruthenibacterium</taxon>
    </lineage>
</organism>
<dbReference type="GeneID" id="42857937"/>
<dbReference type="InterPro" id="IPR002104">
    <property type="entry name" value="Integrase_catalytic"/>
</dbReference>
<evidence type="ECO:0000259" key="2">
    <source>
        <dbReference type="PROSITE" id="PS51898"/>
    </source>
</evidence>
<keyword evidence="1" id="KW-0233">DNA recombination</keyword>